<reference evidence="3" key="1">
    <citation type="submission" date="2017-08" db="EMBL/GenBank/DDBJ databases">
        <authorList>
            <person name="Polle J.E."/>
            <person name="Barry K."/>
            <person name="Cushman J."/>
            <person name="Schmutz J."/>
            <person name="Tran D."/>
            <person name="Hathwaick L.T."/>
            <person name="Yim W.C."/>
            <person name="Jenkins J."/>
            <person name="Mckie-Krisberg Z.M."/>
            <person name="Prochnik S."/>
            <person name="Lindquist E."/>
            <person name="Dockter R.B."/>
            <person name="Adam C."/>
            <person name="Molina H."/>
            <person name="Bunkerborg J."/>
            <person name="Jin E."/>
            <person name="Buchheim M."/>
            <person name="Magnuson J."/>
        </authorList>
    </citation>
    <scope>NUCLEOTIDE SEQUENCE</scope>
    <source>
        <strain evidence="3">CCAP 19/18</strain>
    </source>
</reference>
<accession>A0ABQ7GMQ9</accession>
<evidence type="ECO:0000313" key="3">
    <source>
        <dbReference type="EMBL" id="KAF5835883.1"/>
    </source>
</evidence>
<feature type="domain" description="MEKHLA" evidence="2">
    <location>
        <begin position="32"/>
        <end position="183"/>
    </location>
</feature>
<feature type="region of interest" description="Disordered" evidence="1">
    <location>
        <begin position="1"/>
        <end position="22"/>
    </location>
</feature>
<organism evidence="3 4">
    <name type="scientific">Dunaliella salina</name>
    <name type="common">Green alga</name>
    <name type="synonym">Protococcus salinus</name>
    <dbReference type="NCBI Taxonomy" id="3046"/>
    <lineage>
        <taxon>Eukaryota</taxon>
        <taxon>Viridiplantae</taxon>
        <taxon>Chlorophyta</taxon>
        <taxon>core chlorophytes</taxon>
        <taxon>Chlorophyceae</taxon>
        <taxon>CS clade</taxon>
        <taxon>Chlamydomonadales</taxon>
        <taxon>Dunaliellaceae</taxon>
        <taxon>Dunaliella</taxon>
    </lineage>
</organism>
<comment type="caution">
    <text evidence="3">The sequence shown here is derived from an EMBL/GenBank/DDBJ whole genome shotgun (WGS) entry which is preliminary data.</text>
</comment>
<dbReference type="Pfam" id="PF08670">
    <property type="entry name" value="MEKHLA"/>
    <property type="match status" value="1"/>
</dbReference>
<keyword evidence="4" id="KW-1185">Reference proteome</keyword>
<dbReference type="Proteomes" id="UP000815325">
    <property type="component" value="Unassembled WGS sequence"/>
</dbReference>
<name>A0ABQ7GMQ9_DUNSA</name>
<evidence type="ECO:0000256" key="1">
    <source>
        <dbReference type="SAM" id="MobiDB-lite"/>
    </source>
</evidence>
<evidence type="ECO:0000313" key="4">
    <source>
        <dbReference type="Proteomes" id="UP000815325"/>
    </source>
</evidence>
<protein>
    <recommendedName>
        <fullName evidence="2">MEKHLA domain-containing protein</fullName>
    </recommendedName>
</protein>
<sequence length="184" mass="20224">MNEISASRGGSKGGAEAEEEEPWADEVTGVLLALVLLSHKQYLQAPLLPEDMPEEARTLELWNAPFALLVHDDSKAQALEYANKQALAMLGIGGFEDIYNHAAPDFVDDDAAQQQEWLWASAEVEDQYKHTAVIPQMRFRKQPPAGSPAGQKGAAVVAKNVQLFRVDSLEGDPIGTAMLIREWR</sequence>
<dbReference type="InterPro" id="IPR013978">
    <property type="entry name" value="MEKHLA"/>
</dbReference>
<dbReference type="EMBL" id="MU069684">
    <property type="protein sequence ID" value="KAF5835883.1"/>
    <property type="molecule type" value="Genomic_DNA"/>
</dbReference>
<gene>
    <name evidence="3" type="ORF">DUNSADRAFT_6696</name>
</gene>
<proteinExistence type="predicted"/>
<evidence type="ECO:0000259" key="2">
    <source>
        <dbReference type="Pfam" id="PF08670"/>
    </source>
</evidence>